<dbReference type="SUPFAM" id="SSF53067">
    <property type="entry name" value="Actin-like ATPase domain"/>
    <property type="match status" value="1"/>
</dbReference>
<dbReference type="Gene3D" id="1.10.10.10">
    <property type="entry name" value="Winged helix-like DNA-binding domain superfamily/Winged helix DNA-binding domain"/>
    <property type="match status" value="1"/>
</dbReference>
<evidence type="ECO:0000256" key="1">
    <source>
        <dbReference type="ARBA" id="ARBA00006479"/>
    </source>
</evidence>
<sequence length="421" mass="43303">MPFRRYGQDVTGGEGAVRALRTGGATPARQAQLREHNLGIVLGEILHSPGPISRADISGRTGLTRTTVSALVDQLLQAGMVAELPVVRSRTAGRPAVPLIPATGTIAAVGLEVNVDYLGVRVLDLAGEVIAERVVPGDHRRREPAEVLGALADLFAATVYPLSKREIPLAGACVALPGLIDSGTGPLRIAPNLHWSGVDVVALLAGQPALHDVPIRIANEATLGAQAENAALRGADVQSFLYVSGEIGIGGAIVLDRRLWAGSRGWGGEIGHTTVDPTGPECGCGSTGCLEMFAGKDALMSAAGLDRDLPVDALVAAATAGRKAATRAIEDAGRALGIALSGALNLLDVDTVVLGGLYAPLTDLLVPAVQEQLSRRVLAHPFAPVTIRPAVVTDHAALTGAARSVLDEVLADPSTWISRAG</sequence>
<comment type="similarity">
    <text evidence="1">Belongs to the ROK (NagC/XylR) family.</text>
</comment>
<dbReference type="Pfam" id="PF00480">
    <property type="entry name" value="ROK"/>
    <property type="match status" value="1"/>
</dbReference>
<dbReference type="PANTHER" id="PTHR18964:SF149">
    <property type="entry name" value="BIFUNCTIONAL UDP-N-ACETYLGLUCOSAMINE 2-EPIMERASE_N-ACETYLMANNOSAMINE KINASE"/>
    <property type="match status" value="1"/>
</dbReference>
<dbReference type="Gene3D" id="3.30.420.40">
    <property type="match status" value="2"/>
</dbReference>
<dbReference type="AlphaFoldDB" id="A0A7K1FNH2"/>
<reference evidence="3 4" key="1">
    <citation type="submission" date="2019-11" db="EMBL/GenBank/DDBJ databases">
        <authorList>
            <person name="Jiang L.-Q."/>
        </authorList>
    </citation>
    <scope>NUCLEOTIDE SEQUENCE [LARGE SCALE GENOMIC DNA]</scope>
    <source>
        <strain evidence="3 4">YIM 132087</strain>
    </source>
</reference>
<evidence type="ECO:0000313" key="4">
    <source>
        <dbReference type="Proteomes" id="UP000460221"/>
    </source>
</evidence>
<dbReference type="InterPro" id="IPR043129">
    <property type="entry name" value="ATPase_NBD"/>
</dbReference>
<name>A0A7K1FNH2_9ACTN</name>
<dbReference type="PANTHER" id="PTHR18964">
    <property type="entry name" value="ROK (REPRESSOR, ORF, KINASE) FAMILY"/>
    <property type="match status" value="1"/>
</dbReference>
<comment type="caution">
    <text evidence="3">The sequence shown here is derived from an EMBL/GenBank/DDBJ whole genome shotgun (WGS) entry which is preliminary data.</text>
</comment>
<organism evidence="3 4">
    <name type="scientific">Nakamurella alba</name>
    <dbReference type="NCBI Taxonomy" id="2665158"/>
    <lineage>
        <taxon>Bacteria</taxon>
        <taxon>Bacillati</taxon>
        <taxon>Actinomycetota</taxon>
        <taxon>Actinomycetes</taxon>
        <taxon>Nakamurellales</taxon>
        <taxon>Nakamurellaceae</taxon>
        <taxon>Nakamurella</taxon>
    </lineage>
</organism>
<dbReference type="Proteomes" id="UP000460221">
    <property type="component" value="Unassembled WGS sequence"/>
</dbReference>
<dbReference type="CDD" id="cd24076">
    <property type="entry name" value="ASKHA_ATPase_ROK_BsXylR-like"/>
    <property type="match status" value="1"/>
</dbReference>
<proteinExistence type="inferred from homology"/>
<protein>
    <submittedName>
        <fullName evidence="3">ROK family protein</fullName>
    </submittedName>
</protein>
<dbReference type="SUPFAM" id="SSF46785">
    <property type="entry name" value="Winged helix' DNA-binding domain"/>
    <property type="match status" value="1"/>
</dbReference>
<evidence type="ECO:0000259" key="2">
    <source>
        <dbReference type="Pfam" id="PF12802"/>
    </source>
</evidence>
<dbReference type="InterPro" id="IPR036390">
    <property type="entry name" value="WH_DNA-bd_sf"/>
</dbReference>
<accession>A0A7K1FNH2</accession>
<dbReference type="GO" id="GO:0003700">
    <property type="term" value="F:DNA-binding transcription factor activity"/>
    <property type="evidence" value="ECO:0007669"/>
    <property type="project" value="InterPro"/>
</dbReference>
<dbReference type="InterPro" id="IPR036388">
    <property type="entry name" value="WH-like_DNA-bd_sf"/>
</dbReference>
<feature type="domain" description="HTH marR-type" evidence="2">
    <location>
        <begin position="41"/>
        <end position="83"/>
    </location>
</feature>
<dbReference type="Pfam" id="PF12802">
    <property type="entry name" value="MarR_2"/>
    <property type="match status" value="1"/>
</dbReference>
<dbReference type="EMBL" id="WLYK01000006">
    <property type="protein sequence ID" value="MTD15717.1"/>
    <property type="molecule type" value="Genomic_DNA"/>
</dbReference>
<dbReference type="InterPro" id="IPR000600">
    <property type="entry name" value="ROK"/>
</dbReference>
<dbReference type="InterPro" id="IPR000835">
    <property type="entry name" value="HTH_MarR-typ"/>
</dbReference>
<evidence type="ECO:0000313" key="3">
    <source>
        <dbReference type="EMBL" id="MTD15717.1"/>
    </source>
</evidence>
<keyword evidence="4" id="KW-1185">Reference proteome</keyword>
<gene>
    <name evidence="3" type="ORF">GIS00_17425</name>
</gene>